<dbReference type="Proteomes" id="UP000007148">
    <property type="component" value="Unassembled WGS sequence"/>
</dbReference>
<dbReference type="InterPro" id="IPR036322">
    <property type="entry name" value="WD40_repeat_dom_sf"/>
</dbReference>
<accession>G4TBX0</accession>
<feature type="region of interest" description="Disordered" evidence="4">
    <location>
        <begin position="457"/>
        <end position="591"/>
    </location>
</feature>
<keyword evidence="2" id="KW-0539">Nucleus</keyword>
<dbReference type="STRING" id="1109443.G4TBX0"/>
<organism evidence="5 6">
    <name type="scientific">Serendipita indica (strain DSM 11827)</name>
    <name type="common">Root endophyte fungus</name>
    <name type="synonym">Piriformospora indica</name>
    <dbReference type="NCBI Taxonomy" id="1109443"/>
    <lineage>
        <taxon>Eukaryota</taxon>
        <taxon>Fungi</taxon>
        <taxon>Dikarya</taxon>
        <taxon>Basidiomycota</taxon>
        <taxon>Agaricomycotina</taxon>
        <taxon>Agaricomycetes</taxon>
        <taxon>Sebacinales</taxon>
        <taxon>Serendipitaceae</taxon>
        <taxon>Serendipita</taxon>
    </lineage>
</organism>
<sequence>MDQDEIRLWTSSADGVIRLWSIQSGDLLGSWRSESVTPYSRLLLRPLESPEEEESRQLLAAHHAIELLELSPPNPTETLSCEMVTKFAGHVTPVTSMHWISTLKHARFITSGERDRFIQGWAISSKGEGRIAFTASVDNEIRRADISSDAKRFLALSSTGTICVFSTPEYSKRSSTTPLEPDSVIGIVIAASGNTTIPADVVDAVFDEDLEDTLRVTRLVSGARPVFHSIRFTDDDGAFLPQVRIKASDASVTKTTEDGASTQRYKESEKLALGSGITLPHDGTLDPNFQIDDGTLDTEMAELTLGQRLRAMNGEALSDSQSEPESLSHKKKKAGPDSIQVPVESLSRTLIQALHSSDTRLLEGCLRYSDAKLIKNTVRRLPPQLALPLLQVCVDRLARGRGGNKGSAIGGHLMTMPNLVPKLSSLHSTLTKRLTLQERLLSLNGRLDLALAQVEMRSGKSPAQLASKAERQAKKADDHVLKYVEGDSSDEQEEMEVEVEKGSDVGSVEDIGLGGKGTDESDADGSDDSEGSEGEGESEEEDEQGTGDSLEEDDEEEEESDSEVEPHLNGFIDDEAEESWGSEEDSEDEEE</sequence>
<dbReference type="InParanoid" id="G4TBX0"/>
<evidence type="ECO:0000313" key="5">
    <source>
        <dbReference type="EMBL" id="CCA68813.1"/>
    </source>
</evidence>
<name>G4TBX0_SERID</name>
<dbReference type="EMBL" id="CAFZ01000041">
    <property type="protein sequence ID" value="CCA68813.1"/>
    <property type="molecule type" value="Genomic_DNA"/>
</dbReference>
<feature type="region of interest" description="Disordered" evidence="4">
    <location>
        <begin position="314"/>
        <end position="339"/>
    </location>
</feature>
<dbReference type="PANTHER" id="PTHR44267:SF1">
    <property type="entry name" value="WD REPEAT-CONTAINING PROTEIN 43"/>
    <property type="match status" value="1"/>
</dbReference>
<dbReference type="InterPro" id="IPR015943">
    <property type="entry name" value="WD40/YVTN_repeat-like_dom_sf"/>
</dbReference>
<dbReference type="Gene3D" id="2.130.10.10">
    <property type="entry name" value="YVTN repeat-like/Quinoprotein amine dehydrogenase"/>
    <property type="match status" value="1"/>
</dbReference>
<dbReference type="AlphaFoldDB" id="G4TBX0"/>
<keyword evidence="6" id="KW-1185">Reference proteome</keyword>
<evidence type="ECO:0000256" key="2">
    <source>
        <dbReference type="ARBA" id="ARBA00023242"/>
    </source>
</evidence>
<proteinExistence type="predicted"/>
<dbReference type="FunCoup" id="G4TBX0">
    <property type="interactions" value="507"/>
</dbReference>
<dbReference type="PROSITE" id="PS50082">
    <property type="entry name" value="WD_REPEATS_2"/>
    <property type="match status" value="1"/>
</dbReference>
<reference evidence="5 6" key="1">
    <citation type="journal article" date="2011" name="PLoS Pathog.">
        <title>Endophytic Life Strategies Decoded by Genome and Transcriptome Analyses of the Mutualistic Root Symbiont Piriformospora indica.</title>
        <authorList>
            <person name="Zuccaro A."/>
            <person name="Lahrmann U."/>
            <person name="Guldener U."/>
            <person name="Langen G."/>
            <person name="Pfiffi S."/>
            <person name="Biedenkopf D."/>
            <person name="Wong P."/>
            <person name="Samans B."/>
            <person name="Grimm C."/>
            <person name="Basiewicz M."/>
            <person name="Murat C."/>
            <person name="Martin F."/>
            <person name="Kogel K.H."/>
        </authorList>
    </citation>
    <scope>NUCLEOTIDE SEQUENCE [LARGE SCALE GENOMIC DNA]</scope>
    <source>
        <strain evidence="5 6">DSM 11827</strain>
    </source>
</reference>
<feature type="compositionally biased region" description="Acidic residues" evidence="4">
    <location>
        <begin position="487"/>
        <end position="497"/>
    </location>
</feature>
<dbReference type="InterPro" id="IPR001680">
    <property type="entry name" value="WD40_rpt"/>
</dbReference>
<evidence type="ECO:0000313" key="6">
    <source>
        <dbReference type="Proteomes" id="UP000007148"/>
    </source>
</evidence>
<feature type="compositionally biased region" description="Acidic residues" evidence="4">
    <location>
        <begin position="572"/>
        <end position="591"/>
    </location>
</feature>
<gene>
    <name evidence="5" type="ORF">PIIN_02675</name>
</gene>
<dbReference type="HOGENOM" id="CLU_009770_0_0_1"/>
<protein>
    <submittedName>
        <fullName evidence="5">Uncharacterized protein</fullName>
    </submittedName>
</protein>
<dbReference type="PANTHER" id="PTHR44267">
    <property type="entry name" value="WD REPEAT-CONTAINING PROTEIN 43"/>
    <property type="match status" value="1"/>
</dbReference>
<comment type="caution">
    <text evidence="5">The sequence shown here is derived from an EMBL/GenBank/DDBJ whole genome shotgun (WGS) entry which is preliminary data.</text>
</comment>
<evidence type="ECO:0000256" key="4">
    <source>
        <dbReference type="SAM" id="MobiDB-lite"/>
    </source>
</evidence>
<feature type="compositionally biased region" description="Acidic residues" evidence="4">
    <location>
        <begin position="520"/>
        <end position="563"/>
    </location>
</feature>
<keyword evidence="3" id="KW-0853">WD repeat</keyword>
<dbReference type="OMA" id="CEHAVNP"/>
<feature type="compositionally biased region" description="Basic and acidic residues" evidence="4">
    <location>
        <begin position="468"/>
        <end position="485"/>
    </location>
</feature>
<evidence type="ECO:0000256" key="3">
    <source>
        <dbReference type="PROSITE-ProRule" id="PRU00221"/>
    </source>
</evidence>
<evidence type="ECO:0000256" key="1">
    <source>
        <dbReference type="ARBA" id="ARBA00004123"/>
    </source>
</evidence>
<dbReference type="OrthoDB" id="30195at2759"/>
<dbReference type="SUPFAM" id="SSF50978">
    <property type="entry name" value="WD40 repeat-like"/>
    <property type="match status" value="1"/>
</dbReference>
<feature type="repeat" description="WD" evidence="3">
    <location>
        <begin position="1"/>
        <end position="30"/>
    </location>
</feature>
<comment type="subcellular location">
    <subcellularLocation>
        <location evidence="1">Nucleus</location>
    </subcellularLocation>
</comment>
<dbReference type="GO" id="GO:0000462">
    <property type="term" value="P:maturation of SSU-rRNA from tricistronic rRNA transcript (SSU-rRNA, 5.8S rRNA, LSU-rRNA)"/>
    <property type="evidence" value="ECO:0007669"/>
    <property type="project" value="TreeGrafter"/>
</dbReference>
<dbReference type="eggNOG" id="KOG4547">
    <property type="taxonomic scope" value="Eukaryota"/>
</dbReference>
<dbReference type="InterPro" id="IPR052414">
    <property type="entry name" value="U3_snoRNA-assoc_WDR"/>
</dbReference>
<dbReference type="GO" id="GO:0005730">
    <property type="term" value="C:nucleolus"/>
    <property type="evidence" value="ECO:0007669"/>
    <property type="project" value="TreeGrafter"/>
</dbReference>